<organism evidence="9 10">
    <name type="scientific">Motilimonas pumila</name>
    <dbReference type="NCBI Taxonomy" id="2303987"/>
    <lineage>
        <taxon>Bacteria</taxon>
        <taxon>Pseudomonadati</taxon>
        <taxon>Pseudomonadota</taxon>
        <taxon>Gammaproteobacteria</taxon>
        <taxon>Alteromonadales</taxon>
        <taxon>Alteromonadales genera incertae sedis</taxon>
        <taxon>Motilimonas</taxon>
    </lineage>
</organism>
<keyword evidence="6 7" id="KW-0472">Membrane</keyword>
<reference evidence="9 10" key="2">
    <citation type="submission" date="2019-01" db="EMBL/GenBank/DDBJ databases">
        <title>Motilimonas pumilus sp. nov., isolated from the gut of sea cucumber (Apostichopus japonicus).</title>
        <authorList>
            <person name="Wang F.-Q."/>
            <person name="Ren L.-H."/>
            <person name="Lin Y.-W."/>
            <person name="Sun G.-H."/>
            <person name="Du Z.-J."/>
            <person name="Zhao J.-X."/>
            <person name="Liu X.-J."/>
            <person name="Liu L.-J."/>
        </authorList>
    </citation>
    <scope>NUCLEOTIDE SEQUENCE [LARGE SCALE GENOMIC DNA]</scope>
    <source>
        <strain evidence="9 10">PLHSC7-2</strain>
    </source>
</reference>
<name>A0A418Y9W7_9GAMM</name>
<comment type="similarity">
    <text evidence="7">Belongs to the binding-protein-dependent transport system permease family.</text>
</comment>
<feature type="transmembrane region" description="Helical" evidence="7">
    <location>
        <begin position="140"/>
        <end position="159"/>
    </location>
</feature>
<feature type="transmembrane region" description="Helical" evidence="7">
    <location>
        <begin position="239"/>
        <end position="257"/>
    </location>
</feature>
<feature type="transmembrane region" description="Helical" evidence="7">
    <location>
        <begin position="373"/>
        <end position="390"/>
    </location>
</feature>
<dbReference type="RefSeq" id="WP_119912386.1">
    <property type="nucleotide sequence ID" value="NZ_QZCH01000041.1"/>
</dbReference>
<dbReference type="InterPro" id="IPR000515">
    <property type="entry name" value="MetI-like"/>
</dbReference>
<evidence type="ECO:0000256" key="1">
    <source>
        <dbReference type="ARBA" id="ARBA00004651"/>
    </source>
</evidence>
<accession>A0A418Y9W7</accession>
<feature type="transmembrane region" description="Helical" evidence="7">
    <location>
        <begin position="50"/>
        <end position="75"/>
    </location>
</feature>
<keyword evidence="3" id="KW-1003">Cell membrane</keyword>
<dbReference type="CDD" id="cd06261">
    <property type="entry name" value="TM_PBP2"/>
    <property type="match status" value="2"/>
</dbReference>
<feature type="transmembrane region" description="Helical" evidence="7">
    <location>
        <begin position="410"/>
        <end position="434"/>
    </location>
</feature>
<keyword evidence="4 7" id="KW-0812">Transmembrane</keyword>
<dbReference type="PANTHER" id="PTHR30183">
    <property type="entry name" value="MOLYBDENUM TRANSPORT SYSTEM PERMEASE PROTEIN MODB"/>
    <property type="match status" value="1"/>
</dbReference>
<feature type="transmembrane region" description="Helical" evidence="7">
    <location>
        <begin position="292"/>
        <end position="313"/>
    </location>
</feature>
<feature type="transmembrane region" description="Helical" evidence="7">
    <location>
        <begin position="471"/>
        <end position="493"/>
    </location>
</feature>
<feature type="transmembrane region" description="Helical" evidence="7">
    <location>
        <begin position="333"/>
        <end position="353"/>
    </location>
</feature>
<evidence type="ECO:0000259" key="8">
    <source>
        <dbReference type="PROSITE" id="PS50928"/>
    </source>
</evidence>
<proteinExistence type="inferred from homology"/>
<comment type="subcellular location">
    <subcellularLocation>
        <location evidence="1 7">Cell membrane</location>
        <topology evidence="1 7">Multi-pass membrane protein</topology>
    </subcellularLocation>
</comment>
<gene>
    <name evidence="9" type="ORF">D1Z90_19050</name>
</gene>
<evidence type="ECO:0000256" key="2">
    <source>
        <dbReference type="ARBA" id="ARBA00022448"/>
    </source>
</evidence>
<dbReference type="GO" id="GO:0055085">
    <property type="term" value="P:transmembrane transport"/>
    <property type="evidence" value="ECO:0007669"/>
    <property type="project" value="InterPro"/>
</dbReference>
<dbReference type="PROSITE" id="PS50928">
    <property type="entry name" value="ABC_TM1"/>
    <property type="match status" value="2"/>
</dbReference>
<dbReference type="Proteomes" id="UP000283255">
    <property type="component" value="Unassembled WGS sequence"/>
</dbReference>
<dbReference type="FunFam" id="1.10.3720.10:FF:000088">
    <property type="entry name" value="Iron(III) ABC transporter, permease protein"/>
    <property type="match status" value="1"/>
</dbReference>
<dbReference type="Pfam" id="PF00528">
    <property type="entry name" value="BPD_transp_1"/>
    <property type="match status" value="2"/>
</dbReference>
<evidence type="ECO:0000313" key="9">
    <source>
        <dbReference type="EMBL" id="RJG38289.1"/>
    </source>
</evidence>
<evidence type="ECO:0000256" key="3">
    <source>
        <dbReference type="ARBA" id="ARBA00022475"/>
    </source>
</evidence>
<feature type="domain" description="ABC transmembrane type-1" evidence="8">
    <location>
        <begin position="51"/>
        <end position="255"/>
    </location>
</feature>
<dbReference type="InterPro" id="IPR035906">
    <property type="entry name" value="MetI-like_sf"/>
</dbReference>
<feature type="domain" description="ABC transmembrane type-1" evidence="8">
    <location>
        <begin position="329"/>
        <end position="535"/>
    </location>
</feature>
<dbReference type="GO" id="GO:0005886">
    <property type="term" value="C:plasma membrane"/>
    <property type="evidence" value="ECO:0007669"/>
    <property type="project" value="UniProtKB-SubCell"/>
</dbReference>
<sequence>MYSRLSFSWTASSWAFALLLVFPIIALVYEGLKPAEEIFQHLMATVMWDYILNTVLLILGVCIASLLVAVPAAWLMAMCELPGRKHLQWALMLPLAMPAYVVAYIYTDLLEYAGPLQGALRDVFGWQNSQDYWFPEIRSLGGAIFVITSVLYPYLYLLARTSFLEQSVSLMQSARLLGKTPTQAFWRISLPLARPAIVVGMSLVAMETLADFATVDFFAVNTLTRAVYDTWLGYGSLQAAAKISVMMLFVVVLILSIERYSRRKQKVFQKALTHEDDSRFVLLGWRKWAASLYCWSLVAVGFILPFAILINYARYYFAASWTAEFFQYSVNSLVIATIVALIATAIAVLVGLYRRLDTRPSTVLPSRLSSMGYAVPGTVLAIGVLIPFGWLDVQINDVMQWLGMKGPGLLFSGTMIALIAGYLVRFSAIAVGAVESSINKVSPSLDMVSRTLGQTPVKMVRRVHIPLIRKGCLAAILLVFIESMKELPAALILRPFNFETLATYVYQFVSDEMLEYGALPAIVIVLVGLVPLIFLNRSLEQAH</sequence>
<dbReference type="OrthoDB" id="9790211at2"/>
<keyword evidence="2 7" id="KW-0813">Transport</keyword>
<evidence type="ECO:0000313" key="10">
    <source>
        <dbReference type="Proteomes" id="UP000283255"/>
    </source>
</evidence>
<keyword evidence="10" id="KW-1185">Reference proteome</keyword>
<protein>
    <submittedName>
        <fullName evidence="9">Iron ABC transporter permease</fullName>
    </submittedName>
</protein>
<dbReference type="EMBL" id="QZCH01000041">
    <property type="protein sequence ID" value="RJG38289.1"/>
    <property type="molecule type" value="Genomic_DNA"/>
</dbReference>
<evidence type="ECO:0000256" key="4">
    <source>
        <dbReference type="ARBA" id="ARBA00022692"/>
    </source>
</evidence>
<dbReference type="PANTHER" id="PTHR30183:SF2">
    <property type="entry name" value="IRON UTILIZATION PROTEIN"/>
    <property type="match status" value="1"/>
</dbReference>
<feature type="transmembrane region" description="Helical" evidence="7">
    <location>
        <begin position="87"/>
        <end position="106"/>
    </location>
</feature>
<reference evidence="9 10" key="1">
    <citation type="submission" date="2018-09" db="EMBL/GenBank/DDBJ databases">
        <authorList>
            <person name="Wang F."/>
        </authorList>
    </citation>
    <scope>NUCLEOTIDE SEQUENCE [LARGE SCALE GENOMIC DNA]</scope>
    <source>
        <strain evidence="9 10">PLHSC7-2</strain>
    </source>
</reference>
<evidence type="ECO:0000256" key="7">
    <source>
        <dbReference type="RuleBase" id="RU363032"/>
    </source>
</evidence>
<dbReference type="Gene3D" id="1.10.3720.10">
    <property type="entry name" value="MetI-like"/>
    <property type="match status" value="2"/>
</dbReference>
<dbReference type="SUPFAM" id="SSF161098">
    <property type="entry name" value="MetI-like"/>
    <property type="match status" value="2"/>
</dbReference>
<evidence type="ECO:0000256" key="5">
    <source>
        <dbReference type="ARBA" id="ARBA00022989"/>
    </source>
</evidence>
<feature type="transmembrane region" description="Helical" evidence="7">
    <location>
        <begin position="513"/>
        <end position="535"/>
    </location>
</feature>
<dbReference type="AlphaFoldDB" id="A0A418Y9W7"/>
<comment type="caution">
    <text evidence="9">The sequence shown here is derived from an EMBL/GenBank/DDBJ whole genome shotgun (WGS) entry which is preliminary data.</text>
</comment>
<keyword evidence="5 7" id="KW-1133">Transmembrane helix</keyword>
<evidence type="ECO:0000256" key="6">
    <source>
        <dbReference type="ARBA" id="ARBA00023136"/>
    </source>
</evidence>